<organism evidence="3 4">
    <name type="scientific">Campylobacter gastrosuis</name>
    <dbReference type="NCBI Taxonomy" id="2974576"/>
    <lineage>
        <taxon>Bacteria</taxon>
        <taxon>Pseudomonadati</taxon>
        <taxon>Campylobacterota</taxon>
        <taxon>Epsilonproteobacteria</taxon>
        <taxon>Campylobacterales</taxon>
        <taxon>Campylobacteraceae</taxon>
        <taxon>Campylobacter</taxon>
    </lineage>
</organism>
<dbReference type="EMBL" id="JANURM010000005">
    <property type="protein sequence ID" value="MDL0088940.1"/>
    <property type="molecule type" value="Genomic_DNA"/>
</dbReference>
<keyword evidence="4" id="KW-1185">Reference proteome</keyword>
<evidence type="ECO:0000313" key="4">
    <source>
        <dbReference type="Proteomes" id="UP001173801"/>
    </source>
</evidence>
<feature type="domain" description="Methyltransferase type 12" evidence="1">
    <location>
        <begin position="53"/>
        <end position="153"/>
    </location>
</feature>
<dbReference type="CDD" id="cd02440">
    <property type="entry name" value="AdoMet_MTases"/>
    <property type="match status" value="1"/>
</dbReference>
<proteinExistence type="predicted"/>
<keyword evidence="3" id="KW-0808">Transferase</keyword>
<dbReference type="Pfam" id="PF08242">
    <property type="entry name" value="Methyltransf_12"/>
    <property type="match status" value="1"/>
</dbReference>
<reference evidence="3" key="1">
    <citation type="submission" date="2022-08" db="EMBL/GenBank/DDBJ databases">
        <authorList>
            <person name="Wang H."/>
        </authorList>
    </citation>
    <scope>NUCLEOTIDE SEQUENCE</scope>
    <source>
        <strain evidence="3">PS10</strain>
    </source>
</reference>
<accession>A0ABT7HQI7</accession>
<dbReference type="GO" id="GO:0008168">
    <property type="term" value="F:methyltransferase activity"/>
    <property type="evidence" value="ECO:0007669"/>
    <property type="project" value="UniProtKB-KW"/>
</dbReference>
<dbReference type="Pfam" id="PF10119">
    <property type="entry name" value="MethyTransf_Reg"/>
    <property type="match status" value="1"/>
</dbReference>
<dbReference type="Gene3D" id="3.40.50.150">
    <property type="entry name" value="Vaccinia Virus protein VP39"/>
    <property type="match status" value="1"/>
</dbReference>
<dbReference type="GO" id="GO:0032259">
    <property type="term" value="P:methylation"/>
    <property type="evidence" value="ECO:0007669"/>
    <property type="project" value="UniProtKB-KW"/>
</dbReference>
<dbReference type="PANTHER" id="PTHR43667:SF2">
    <property type="entry name" value="FATTY ACID C-METHYL TRANSFERASE"/>
    <property type="match status" value="1"/>
</dbReference>
<dbReference type="PANTHER" id="PTHR43667">
    <property type="entry name" value="CYCLOPROPANE-FATTY-ACYL-PHOSPHOLIPID SYNTHASE"/>
    <property type="match status" value="1"/>
</dbReference>
<evidence type="ECO:0000313" key="3">
    <source>
        <dbReference type="EMBL" id="MDL0088940.1"/>
    </source>
</evidence>
<sequence>MQNQNEITNELEKSYNELPYRSSAFAQCSPLHLEACGRILDINPQISANAKILEIGCSYGGNLIPFAFDNPNATIVGIDLSGEQIKKGSELVKSFNLNNLKLIQANVCDIGDKLDEYGKFDYIITHGVYSWVPKVVRDAILELISQKLAPNGVAYVSYNTYPGWKVKEIIRDYMLFVSRNEASAKDKVAIARKGLEVYKKFLQGKDDEDSKVILNWIENTLNHEDHYIAHEFLEAINVPFYFIDFVDDLHRHGLDYLCESDMNDLFRPNMGISEIDDFIAMGGGLDRVAQEQFLDFYTQNRFRQSLIVHKDAYKNATKNISVKEINRLHIVDYFAKSQDGYKNERGVLMSNSYEWLYLIFNQTYPQSINLGDLVSLIEPSLKLSAYLGFIEILSKGCKFYPKEMPSIRYEVGKTRLKQALIPYVKYFLKEPNPVISFANETNRYWKGVKQQDFYALLKFDGKNDIYTIADEFLKFVKANNITLKDINGKEIKGVKNLNEFAINYILDIEIRLAQEHFFEIF</sequence>
<dbReference type="InterPro" id="IPR013217">
    <property type="entry name" value="Methyltransf_12"/>
</dbReference>
<dbReference type="InterPro" id="IPR050723">
    <property type="entry name" value="CFA/CMAS"/>
</dbReference>
<name>A0ABT7HQI7_9BACT</name>
<dbReference type="RefSeq" id="WP_284937598.1">
    <property type="nucleotide sequence ID" value="NZ_JANURM010000005.1"/>
</dbReference>
<comment type="caution">
    <text evidence="3">The sequence shown here is derived from an EMBL/GenBank/DDBJ whole genome shotgun (WGS) entry which is preliminary data.</text>
</comment>
<reference evidence="3" key="2">
    <citation type="journal article" date="2023" name="Microorganisms">
        <title>Isolation and Genomic Characteristics of Cat-Borne Campylobacter felis sp. nov. and Sheep-Borne Campylobacter ovis sp. nov.</title>
        <authorList>
            <person name="Wang H."/>
            <person name="Li Y."/>
            <person name="Gu Y."/>
            <person name="Zhou G."/>
            <person name="Chen X."/>
            <person name="Zhang X."/>
            <person name="Shao Z."/>
            <person name="Zhang J."/>
            <person name="Zhang M."/>
        </authorList>
    </citation>
    <scope>NUCLEOTIDE SEQUENCE</scope>
    <source>
        <strain evidence="3">PS10</strain>
    </source>
</reference>
<evidence type="ECO:0000259" key="2">
    <source>
        <dbReference type="Pfam" id="PF10119"/>
    </source>
</evidence>
<protein>
    <submittedName>
        <fullName evidence="3">Methyltransferase regulatory domain-containing protein</fullName>
    </submittedName>
</protein>
<evidence type="ECO:0000259" key="1">
    <source>
        <dbReference type="Pfam" id="PF08242"/>
    </source>
</evidence>
<dbReference type="Proteomes" id="UP001173801">
    <property type="component" value="Unassembled WGS sequence"/>
</dbReference>
<feature type="domain" description="Methyltransferase regulatory" evidence="2">
    <location>
        <begin position="225"/>
        <end position="309"/>
    </location>
</feature>
<keyword evidence="3" id="KW-0489">Methyltransferase</keyword>
<dbReference type="SUPFAM" id="SSF53335">
    <property type="entry name" value="S-adenosyl-L-methionine-dependent methyltransferases"/>
    <property type="match status" value="1"/>
</dbReference>
<gene>
    <name evidence="3" type="ORF">NYG85_06075</name>
</gene>
<dbReference type="InterPro" id="IPR018773">
    <property type="entry name" value="MeTrfase_reg_dom_prd"/>
</dbReference>
<dbReference type="InterPro" id="IPR029063">
    <property type="entry name" value="SAM-dependent_MTases_sf"/>
</dbReference>